<proteinExistence type="predicted"/>
<comment type="caution">
    <text evidence="2">The sequence shown here is derived from an EMBL/GenBank/DDBJ whole genome shotgun (WGS) entry which is preliminary data.</text>
</comment>
<sequence>MRWMLLVAGVLPAFVGAVWTLQGLGVLGGSSMTGDTTWALIGPVAALLGAALIVAGFRHSRRR</sequence>
<feature type="transmembrane region" description="Helical" evidence="1">
    <location>
        <begin position="36"/>
        <end position="57"/>
    </location>
</feature>
<dbReference type="RefSeq" id="WP_043531941.1">
    <property type="nucleotide sequence ID" value="NZ_BAABKU010000044.1"/>
</dbReference>
<evidence type="ECO:0000256" key="1">
    <source>
        <dbReference type="SAM" id="Phobius"/>
    </source>
</evidence>
<protein>
    <recommendedName>
        <fullName evidence="4">Integral membrane protein</fullName>
    </recommendedName>
</protein>
<dbReference type="eggNOG" id="ENOG5033CPE">
    <property type="taxonomic scope" value="Bacteria"/>
</dbReference>
<reference evidence="2 3" key="1">
    <citation type="submission" date="2014-10" db="EMBL/GenBank/DDBJ databases">
        <title>Draft genome sequence of Actinoplanes utahensis NRRL 12052.</title>
        <authorList>
            <person name="Velasco-Bucheli B."/>
            <person name="del Cerro C."/>
            <person name="Hormigo D."/>
            <person name="Garcia J.L."/>
            <person name="Acebal C."/>
            <person name="Arroyo M."/>
            <person name="de la Mata I."/>
        </authorList>
    </citation>
    <scope>NUCLEOTIDE SEQUENCE [LARGE SCALE GENOMIC DNA]</scope>
    <source>
        <strain evidence="2 3">NRRL 12052</strain>
    </source>
</reference>
<dbReference type="OrthoDB" id="4640879at2"/>
<accession>A0A0A6X051</accession>
<dbReference type="Proteomes" id="UP000054537">
    <property type="component" value="Unassembled WGS sequence"/>
</dbReference>
<keyword evidence="1" id="KW-0472">Membrane</keyword>
<name>A0A0A6X051_ACTUT</name>
<gene>
    <name evidence="2" type="ORF">MB27_34665</name>
</gene>
<keyword evidence="1" id="KW-0812">Transmembrane</keyword>
<keyword evidence="1" id="KW-1133">Transmembrane helix</keyword>
<dbReference type="EMBL" id="JRTT01000131">
    <property type="protein sequence ID" value="KHD73377.1"/>
    <property type="molecule type" value="Genomic_DNA"/>
</dbReference>
<dbReference type="AlphaFoldDB" id="A0A0A6X051"/>
<keyword evidence="3" id="KW-1185">Reference proteome</keyword>
<dbReference type="STRING" id="1869.MB27_34665"/>
<evidence type="ECO:0000313" key="2">
    <source>
        <dbReference type="EMBL" id="KHD73377.1"/>
    </source>
</evidence>
<organism evidence="2 3">
    <name type="scientific">Actinoplanes utahensis</name>
    <dbReference type="NCBI Taxonomy" id="1869"/>
    <lineage>
        <taxon>Bacteria</taxon>
        <taxon>Bacillati</taxon>
        <taxon>Actinomycetota</taxon>
        <taxon>Actinomycetes</taxon>
        <taxon>Micromonosporales</taxon>
        <taxon>Micromonosporaceae</taxon>
        <taxon>Actinoplanes</taxon>
    </lineage>
</organism>
<evidence type="ECO:0008006" key="4">
    <source>
        <dbReference type="Google" id="ProtNLM"/>
    </source>
</evidence>
<evidence type="ECO:0000313" key="3">
    <source>
        <dbReference type="Proteomes" id="UP000054537"/>
    </source>
</evidence>